<proteinExistence type="predicted"/>
<feature type="signal peptide" evidence="1">
    <location>
        <begin position="1"/>
        <end position="23"/>
    </location>
</feature>
<dbReference type="Gene3D" id="2.60.40.1730">
    <property type="entry name" value="tricorn interacting facor f3 domain"/>
    <property type="match status" value="1"/>
</dbReference>
<accession>A0ABP9JWY3</accession>
<dbReference type="InterPro" id="IPR042097">
    <property type="entry name" value="Aminopeptidase_N-like_N_sf"/>
</dbReference>
<dbReference type="PANTHER" id="PTHR45726:SF3">
    <property type="entry name" value="LEUKOTRIENE A-4 HYDROLASE"/>
    <property type="match status" value="1"/>
</dbReference>
<evidence type="ECO:0000313" key="3">
    <source>
        <dbReference type="EMBL" id="GAA5046167.1"/>
    </source>
</evidence>
<dbReference type="EMBL" id="BAABHV010000001">
    <property type="protein sequence ID" value="GAA5046167.1"/>
    <property type="molecule type" value="Genomic_DNA"/>
</dbReference>
<dbReference type="Pfam" id="PF01433">
    <property type="entry name" value="Peptidase_M1"/>
    <property type="match status" value="1"/>
</dbReference>
<dbReference type="SUPFAM" id="SSF63737">
    <property type="entry name" value="Leukotriene A4 hydrolase N-terminal domain"/>
    <property type="match status" value="1"/>
</dbReference>
<dbReference type="Proteomes" id="UP001500518">
    <property type="component" value="Unassembled WGS sequence"/>
</dbReference>
<keyword evidence="4" id="KW-1185">Reference proteome</keyword>
<evidence type="ECO:0000259" key="2">
    <source>
        <dbReference type="Pfam" id="PF01433"/>
    </source>
</evidence>
<dbReference type="PANTHER" id="PTHR45726">
    <property type="entry name" value="LEUKOTRIENE A-4 HYDROLASE"/>
    <property type="match status" value="1"/>
</dbReference>
<gene>
    <name evidence="3" type="ORF">GCM10023208_01340</name>
</gene>
<name>A0ABP9JWY3_9SPHN</name>
<dbReference type="InterPro" id="IPR027268">
    <property type="entry name" value="Peptidase_M4/M1_CTD_sf"/>
</dbReference>
<dbReference type="SUPFAM" id="SSF55486">
    <property type="entry name" value="Metalloproteases ('zincins'), catalytic domain"/>
    <property type="match status" value="1"/>
</dbReference>
<dbReference type="RefSeq" id="WP_346031214.1">
    <property type="nucleotide sequence ID" value="NZ_BAABHV010000001.1"/>
</dbReference>
<keyword evidence="1" id="KW-0732">Signal</keyword>
<dbReference type="InterPro" id="IPR014782">
    <property type="entry name" value="Peptidase_M1_dom"/>
</dbReference>
<feature type="chain" id="PRO_5045911691" evidence="1">
    <location>
        <begin position="24"/>
        <end position="568"/>
    </location>
</feature>
<comment type="caution">
    <text evidence="3">The sequence shown here is derived from an EMBL/GenBank/DDBJ whole genome shotgun (WGS) entry which is preliminary data.</text>
</comment>
<dbReference type="InterPro" id="IPR034015">
    <property type="entry name" value="M1_LTA4H"/>
</dbReference>
<evidence type="ECO:0000313" key="4">
    <source>
        <dbReference type="Proteomes" id="UP001500518"/>
    </source>
</evidence>
<protein>
    <submittedName>
        <fullName evidence="3">M1 family metallopeptidase</fullName>
    </submittedName>
</protein>
<dbReference type="Gene3D" id="1.10.390.10">
    <property type="entry name" value="Neutral Protease Domain 2"/>
    <property type="match status" value="1"/>
</dbReference>
<feature type="domain" description="Peptidase M1 membrane alanine aminopeptidase" evidence="2">
    <location>
        <begin position="329"/>
        <end position="437"/>
    </location>
</feature>
<reference evidence="4" key="1">
    <citation type="journal article" date="2019" name="Int. J. Syst. Evol. Microbiol.">
        <title>The Global Catalogue of Microorganisms (GCM) 10K type strain sequencing project: providing services to taxonomists for standard genome sequencing and annotation.</title>
        <authorList>
            <consortium name="The Broad Institute Genomics Platform"/>
            <consortium name="The Broad Institute Genome Sequencing Center for Infectious Disease"/>
            <person name="Wu L."/>
            <person name="Ma J."/>
        </authorList>
    </citation>
    <scope>NUCLEOTIDE SEQUENCE [LARGE SCALE GENOMIC DNA]</scope>
    <source>
        <strain evidence="4">JCM 18014</strain>
    </source>
</reference>
<dbReference type="CDD" id="cd09603">
    <property type="entry name" value="M1_APN_like"/>
    <property type="match status" value="1"/>
</dbReference>
<organism evidence="3 4">
    <name type="scientific">Erythrobacter westpacificensis</name>
    <dbReference type="NCBI Taxonomy" id="1055231"/>
    <lineage>
        <taxon>Bacteria</taxon>
        <taxon>Pseudomonadati</taxon>
        <taxon>Pseudomonadota</taxon>
        <taxon>Alphaproteobacteria</taxon>
        <taxon>Sphingomonadales</taxon>
        <taxon>Erythrobacteraceae</taxon>
        <taxon>Erythrobacter/Porphyrobacter group</taxon>
        <taxon>Erythrobacter</taxon>
    </lineage>
</organism>
<sequence>MKLKSAIAIVAAGALAPAVSVWAQDNPPPLAERTAQSDLPLEGPRGAMQIEHVSLSIAVHPSQRRIEGTGFYRMVPQADLSELQFDLDPRFNVSRVEFDNVELAGSEWRNPDGLLTITLPQPVSANEPVMVSIDFGGMPHEAINPPWEGGFVWSQTEDGQPWIATAVQGEGCDLMWPCIDHSSHRIDTLDLMVTVPDGLVAAGNGRQIGTYANGNGTTTFRWQARDPSNYGVALQIGPYEVARRDYRSSYGNTIPLAFWHLPGNAEGAQRLLGEMADQIAFMEATFGPYPFGDEKAGVVETPHLGMEHQTINAYGNGFRPEAYGHDWLLQHEFAHEWFANQLRNASVNHMWLAEGITTWTQPLYLEHARGRMFYDAEMWKLRQRVWSRVPLVPPEGELPDYNDREAMWGDDIYFKGAWIMHTLRYLVGDGALFPAITRLTYGTSQPVPGEIHPLTRTTDDFRAILEDITAEDLGWFFDAYFHEADLPRLDMRQDGAKVSFEWITPSDLPFQMPLEVRVGGSNRTLMMTGGRGVITLPSADAHFLADPDNRILKYDAAVDAWQNRETEN</sequence>
<evidence type="ECO:0000256" key="1">
    <source>
        <dbReference type="SAM" id="SignalP"/>
    </source>
</evidence>